<organism evidence="1">
    <name type="scientific">Podoviridae sp. ctOAf25</name>
    <dbReference type="NCBI Taxonomy" id="2825245"/>
    <lineage>
        <taxon>Viruses</taxon>
        <taxon>Duplodnaviria</taxon>
        <taxon>Heunggongvirae</taxon>
        <taxon>Uroviricota</taxon>
        <taxon>Caudoviricetes</taxon>
    </lineage>
</organism>
<protein>
    <submittedName>
        <fullName evidence="1">Uncharacterized protein</fullName>
    </submittedName>
</protein>
<dbReference type="EMBL" id="BK015468">
    <property type="protein sequence ID" value="DAE08393.1"/>
    <property type="molecule type" value="Genomic_DNA"/>
</dbReference>
<proteinExistence type="predicted"/>
<evidence type="ECO:0000313" key="1">
    <source>
        <dbReference type="EMBL" id="DAE08393.1"/>
    </source>
</evidence>
<reference evidence="1" key="1">
    <citation type="journal article" date="2021" name="Proc. Natl. Acad. Sci. U.S.A.">
        <title>A Catalog of Tens of Thousands of Viruses from Human Metagenomes Reveals Hidden Associations with Chronic Diseases.</title>
        <authorList>
            <person name="Tisza M.J."/>
            <person name="Buck C.B."/>
        </authorList>
    </citation>
    <scope>NUCLEOTIDE SEQUENCE</scope>
    <source>
        <strain evidence="1">CtOAf25</strain>
    </source>
</reference>
<sequence>MGLLFTEENNAKNVFNQFNEELQYMIENDMLEQGLARLVLLGEDYTLEEEFEVSKELRSIDEEKANRISEQAIAEAVNVPMPELNSVASLEQATAKIKALTNQLNQKIKEQQDAVASKKGWFATVILNLKRAITWLKDKISSGYFKAKQAATGVFSKNKELDKATNEWKHANNQYNNAIQRTTFK</sequence>
<name>A0A8S5PPM5_9CAUD</name>
<accession>A0A8S5PPM5</accession>